<evidence type="ECO:0000256" key="8">
    <source>
        <dbReference type="SAM" id="Coils"/>
    </source>
</evidence>
<dbReference type="FunFam" id="1.10.287.110:FF:000059">
    <property type="entry name" value="dnaJ homolog subfamily C member 17"/>
    <property type="match status" value="1"/>
</dbReference>
<dbReference type="PANTHER" id="PTHR44313:SF1">
    <property type="entry name" value="DNAJ HOMOLOG SUBFAMILY C MEMBER 17"/>
    <property type="match status" value="1"/>
</dbReference>
<dbReference type="PANTHER" id="PTHR44313">
    <property type="entry name" value="DNAJ HOMOLOG SUBFAMILY C MEMBER 17"/>
    <property type="match status" value="1"/>
</dbReference>
<dbReference type="Gene3D" id="1.10.287.110">
    <property type="entry name" value="DnaJ domain"/>
    <property type="match status" value="1"/>
</dbReference>
<dbReference type="GO" id="GO:0005737">
    <property type="term" value="C:cytoplasm"/>
    <property type="evidence" value="ECO:0007669"/>
    <property type="project" value="UniProtKB-SubCell"/>
</dbReference>
<proteinExistence type="predicted"/>
<comment type="function">
    <text evidence="6">May negatively affect PAX8-induced thyroglobulin/TG transcription.</text>
</comment>
<organism evidence="10 11">
    <name type="scientific">Ooceraea biroi</name>
    <name type="common">Clonal raider ant</name>
    <name type="synonym">Cerapachys biroi</name>
    <dbReference type="NCBI Taxonomy" id="2015173"/>
    <lineage>
        <taxon>Eukaryota</taxon>
        <taxon>Metazoa</taxon>
        <taxon>Ecdysozoa</taxon>
        <taxon>Arthropoda</taxon>
        <taxon>Hexapoda</taxon>
        <taxon>Insecta</taxon>
        <taxon>Pterygota</taxon>
        <taxon>Neoptera</taxon>
        <taxon>Endopterygota</taxon>
        <taxon>Hymenoptera</taxon>
        <taxon>Apocrita</taxon>
        <taxon>Aculeata</taxon>
        <taxon>Formicoidea</taxon>
        <taxon>Formicidae</taxon>
        <taxon>Dorylinae</taxon>
        <taxon>Ooceraea</taxon>
    </lineage>
</organism>
<sequence length="246" mass="28470">MDPIMRLDLYKLLGVEHTASVAEVKKAYRKKALTCHPDKNPDNPRAAELFLELSQALEILTDFSARAAYDKVFTARKQAKKRIRVLDSKRQKFKEDLEAREEAYKRSIDPKSEENRLKAKIARLEKEGAKLVELENEKAFAQAQMQRKMCASTSASSAPNRFTQQPQMSDAEYAEYEAYVFAKLRRAEELKRRASIGVSSIPNIFTQLPKTDAQKYVLANRKREQERAEERKRLIQELEAQEQEET</sequence>
<protein>
    <recommendedName>
        <fullName evidence="7">DnaJ homolog subfamily C member 17</fullName>
    </recommendedName>
</protein>
<keyword evidence="8" id="KW-0175">Coiled coil</keyword>
<dbReference type="GO" id="GO:0005681">
    <property type="term" value="C:spliceosomal complex"/>
    <property type="evidence" value="ECO:0007669"/>
    <property type="project" value="TreeGrafter"/>
</dbReference>
<dbReference type="PRINTS" id="PR00625">
    <property type="entry name" value="JDOMAIN"/>
</dbReference>
<comment type="subcellular location">
    <subcellularLocation>
        <location evidence="2">Cytoplasm</location>
    </subcellularLocation>
    <subcellularLocation>
        <location evidence="1">Nucleus</location>
    </subcellularLocation>
</comment>
<gene>
    <name evidence="10" type="ORF">DMN91_002159</name>
</gene>
<evidence type="ECO:0000256" key="5">
    <source>
        <dbReference type="ARBA" id="ARBA00023242"/>
    </source>
</evidence>
<evidence type="ECO:0000313" key="11">
    <source>
        <dbReference type="Proteomes" id="UP000279307"/>
    </source>
</evidence>
<evidence type="ECO:0000256" key="3">
    <source>
        <dbReference type="ARBA" id="ARBA00022490"/>
    </source>
</evidence>
<reference evidence="10 11" key="1">
    <citation type="journal article" date="2018" name="Genome Res.">
        <title>The genomic architecture and molecular evolution of ant odorant receptors.</title>
        <authorList>
            <person name="McKenzie S.K."/>
            <person name="Kronauer D.J.C."/>
        </authorList>
    </citation>
    <scope>NUCLEOTIDE SEQUENCE [LARGE SCALE GENOMIC DNA]</scope>
    <source>
        <strain evidence="10">Clonal line C1</strain>
    </source>
</reference>
<feature type="coiled-coil region" evidence="8">
    <location>
        <begin position="218"/>
        <end position="245"/>
    </location>
</feature>
<dbReference type="InterPro" id="IPR052094">
    <property type="entry name" value="Pre-mRNA-splicing_ERAD"/>
</dbReference>
<dbReference type="SMART" id="SM00271">
    <property type="entry name" value="DnaJ"/>
    <property type="match status" value="1"/>
</dbReference>
<evidence type="ECO:0000256" key="2">
    <source>
        <dbReference type="ARBA" id="ARBA00004496"/>
    </source>
</evidence>
<dbReference type="CDD" id="cd06257">
    <property type="entry name" value="DnaJ"/>
    <property type="match status" value="1"/>
</dbReference>
<keyword evidence="3" id="KW-0963">Cytoplasm</keyword>
<accession>A0A3L8E045</accession>
<evidence type="ECO:0000256" key="7">
    <source>
        <dbReference type="ARBA" id="ARBA00074360"/>
    </source>
</evidence>
<keyword evidence="4" id="KW-0143">Chaperone</keyword>
<evidence type="ECO:0000313" key="10">
    <source>
        <dbReference type="EMBL" id="RLU25996.1"/>
    </source>
</evidence>
<dbReference type="EMBL" id="QOIP01000002">
    <property type="protein sequence ID" value="RLU25996.1"/>
    <property type="molecule type" value="Genomic_DNA"/>
</dbReference>
<name>A0A3L8E045_OOCBI</name>
<dbReference type="OrthoDB" id="259708at2759"/>
<comment type="caution">
    <text evidence="10">The sequence shown here is derived from an EMBL/GenBank/DDBJ whole genome shotgun (WGS) entry which is preliminary data.</text>
</comment>
<keyword evidence="5" id="KW-0539">Nucleus</keyword>
<evidence type="ECO:0000256" key="4">
    <source>
        <dbReference type="ARBA" id="ARBA00023186"/>
    </source>
</evidence>
<dbReference type="InterPro" id="IPR001623">
    <property type="entry name" value="DnaJ_domain"/>
</dbReference>
<feature type="domain" description="J" evidence="9">
    <location>
        <begin position="8"/>
        <end position="73"/>
    </location>
</feature>
<evidence type="ECO:0000256" key="1">
    <source>
        <dbReference type="ARBA" id="ARBA00004123"/>
    </source>
</evidence>
<evidence type="ECO:0000259" key="9">
    <source>
        <dbReference type="PROSITE" id="PS50076"/>
    </source>
</evidence>
<dbReference type="Pfam" id="PF00226">
    <property type="entry name" value="DnaJ"/>
    <property type="match status" value="1"/>
</dbReference>
<dbReference type="GO" id="GO:0000390">
    <property type="term" value="P:spliceosomal complex disassembly"/>
    <property type="evidence" value="ECO:0007669"/>
    <property type="project" value="TreeGrafter"/>
</dbReference>
<dbReference type="Proteomes" id="UP000279307">
    <property type="component" value="Chromosome 2"/>
</dbReference>
<evidence type="ECO:0000256" key="6">
    <source>
        <dbReference type="ARBA" id="ARBA00053783"/>
    </source>
</evidence>
<dbReference type="PROSITE" id="PS50076">
    <property type="entry name" value="DNAJ_2"/>
    <property type="match status" value="1"/>
</dbReference>
<dbReference type="AlphaFoldDB" id="A0A3L8E045"/>
<dbReference type="InterPro" id="IPR036869">
    <property type="entry name" value="J_dom_sf"/>
</dbReference>
<feature type="coiled-coil region" evidence="8">
    <location>
        <begin position="76"/>
        <end position="151"/>
    </location>
</feature>
<dbReference type="SUPFAM" id="SSF46565">
    <property type="entry name" value="Chaperone J-domain"/>
    <property type="match status" value="1"/>
</dbReference>